<dbReference type="InterPro" id="IPR019410">
    <property type="entry name" value="Methyltransf_16"/>
</dbReference>
<dbReference type="AlphaFoldDB" id="A0A9P8A165"/>
<dbReference type="Pfam" id="PF10294">
    <property type="entry name" value="Methyltransf_16"/>
    <property type="match status" value="1"/>
</dbReference>
<accession>A0A9P8A165</accession>
<evidence type="ECO:0000313" key="2">
    <source>
        <dbReference type="Proteomes" id="UP000717515"/>
    </source>
</evidence>
<organism evidence="1 2">
    <name type="scientific">Mortierella alpina</name>
    <name type="common">Oleaginous fungus</name>
    <name type="synonym">Mortierella renispora</name>
    <dbReference type="NCBI Taxonomy" id="64518"/>
    <lineage>
        <taxon>Eukaryota</taxon>
        <taxon>Fungi</taxon>
        <taxon>Fungi incertae sedis</taxon>
        <taxon>Mucoromycota</taxon>
        <taxon>Mortierellomycotina</taxon>
        <taxon>Mortierellomycetes</taxon>
        <taxon>Mortierellales</taxon>
        <taxon>Mortierellaceae</taxon>
        <taxon>Mortierella</taxon>
    </lineage>
</organism>
<gene>
    <name evidence="1" type="ORF">KVV02_000072</name>
</gene>
<sequence length="347" mass="37379">MLIPPLAFAPSTLQPLTTSQRITDTGSCQAASNAPGSTVKAKAAATAAAKAAVALAPETLSHAHPPAMLMIEGPKFSGFDFSPEPAGSSSMGEPLVVNGHRIVLPQKKTANPSDAEHQHQLWYQEDDGLSHTARTASSVWDCSIVLGKYLESLSAKSPNYWKGKRVLELGAGQGIASFSAAALGAEQVIITDMDSAIAGLQEGVAMNGFQPLQVQVTTLDWTSRAEALQNIRRNLVGRASASDKNPHLDYILASDVIWVDYLIPALVDTVADLIQGSTESSPPVFLLAYQFRSTRSDHILFDSLDRLNLSRKSVCLDGSDTKDLDAVSLDPKFYKTNITIWKIWKEY</sequence>
<dbReference type="PANTHER" id="PTHR14614">
    <property type="entry name" value="HEPATOCELLULAR CARCINOMA-ASSOCIATED ANTIGEN"/>
    <property type="match status" value="1"/>
</dbReference>
<comment type="caution">
    <text evidence="1">The sequence shown here is derived from an EMBL/GenBank/DDBJ whole genome shotgun (WGS) entry which is preliminary data.</text>
</comment>
<evidence type="ECO:0000313" key="1">
    <source>
        <dbReference type="EMBL" id="KAG9322443.1"/>
    </source>
</evidence>
<proteinExistence type="predicted"/>
<dbReference type="EMBL" id="JAIFTL010000146">
    <property type="protein sequence ID" value="KAG9322443.1"/>
    <property type="molecule type" value="Genomic_DNA"/>
</dbReference>
<name>A0A9P8A165_MORAP</name>
<dbReference type="PANTHER" id="PTHR14614:SF109">
    <property type="entry name" value="RIBOSOMAL LYSINE N-METHYLTRANSFERASE 5"/>
    <property type="match status" value="1"/>
</dbReference>
<dbReference type="InterPro" id="IPR029063">
    <property type="entry name" value="SAM-dependent_MTases_sf"/>
</dbReference>
<dbReference type="Gene3D" id="3.40.50.150">
    <property type="entry name" value="Vaccinia Virus protein VP39"/>
    <property type="match status" value="1"/>
</dbReference>
<reference evidence="1" key="1">
    <citation type="submission" date="2021-07" db="EMBL/GenBank/DDBJ databases">
        <title>Draft genome of Mortierella alpina, strain LL118, isolated from an aspen leaf litter sample.</title>
        <authorList>
            <person name="Yang S."/>
            <person name="Vinatzer B.A."/>
        </authorList>
    </citation>
    <scope>NUCLEOTIDE SEQUENCE</scope>
    <source>
        <strain evidence="1">LL118</strain>
    </source>
</reference>
<dbReference type="CDD" id="cd02440">
    <property type="entry name" value="AdoMet_MTases"/>
    <property type="match status" value="1"/>
</dbReference>
<dbReference type="SUPFAM" id="SSF53335">
    <property type="entry name" value="S-adenosyl-L-methionine-dependent methyltransferases"/>
    <property type="match status" value="1"/>
</dbReference>
<dbReference type="Proteomes" id="UP000717515">
    <property type="component" value="Unassembled WGS sequence"/>
</dbReference>
<protein>
    <submittedName>
        <fullName evidence="1">Uncharacterized protein</fullName>
    </submittedName>
</protein>